<feature type="region of interest" description="Disordered" evidence="4">
    <location>
        <begin position="178"/>
        <end position="199"/>
    </location>
</feature>
<feature type="region of interest" description="Disordered" evidence="4">
    <location>
        <begin position="18"/>
        <end position="41"/>
    </location>
</feature>
<evidence type="ECO:0000256" key="4">
    <source>
        <dbReference type="SAM" id="MobiDB-lite"/>
    </source>
</evidence>
<dbReference type="PANTHER" id="PTHR33365:SF11">
    <property type="entry name" value="TAT PATHWAY SIGNAL SEQUENCE"/>
    <property type="match status" value="1"/>
</dbReference>
<dbReference type="GO" id="GO:0016491">
    <property type="term" value="F:oxidoreductase activity"/>
    <property type="evidence" value="ECO:0007669"/>
    <property type="project" value="UniProtKB-KW"/>
</dbReference>
<dbReference type="GO" id="GO:0043386">
    <property type="term" value="P:mycotoxin biosynthetic process"/>
    <property type="evidence" value="ECO:0007669"/>
    <property type="project" value="InterPro"/>
</dbReference>
<dbReference type="PANTHER" id="PTHR33365">
    <property type="entry name" value="YALI0B05434P"/>
    <property type="match status" value="1"/>
</dbReference>
<proteinExistence type="inferred from homology"/>
<feature type="transmembrane region" description="Helical" evidence="5">
    <location>
        <begin position="63"/>
        <end position="85"/>
    </location>
</feature>
<dbReference type="AlphaFoldDB" id="A0A6S6W453"/>
<accession>A0A6S6W453</accession>
<comment type="pathway">
    <text evidence="1">Mycotoxin biosynthesis.</text>
</comment>
<evidence type="ECO:0000256" key="5">
    <source>
        <dbReference type="SAM" id="Phobius"/>
    </source>
</evidence>
<dbReference type="EMBL" id="HG992981">
    <property type="protein sequence ID" value="CAE7178998.1"/>
    <property type="molecule type" value="Genomic_DNA"/>
</dbReference>
<protein>
    <submittedName>
        <fullName evidence="6">DUF3328 domain containing protein</fullName>
    </submittedName>
</protein>
<keyword evidence="5" id="KW-1133">Transmembrane helix</keyword>
<feature type="compositionally biased region" description="Basic and acidic residues" evidence="4">
    <location>
        <begin position="18"/>
        <end position="30"/>
    </location>
</feature>
<feature type="compositionally biased region" description="Basic and acidic residues" evidence="4">
    <location>
        <begin position="184"/>
        <end position="199"/>
    </location>
</feature>
<organism evidence="6 7">
    <name type="scientific">Pyrenophora teres f. teres</name>
    <dbReference type="NCBI Taxonomy" id="97479"/>
    <lineage>
        <taxon>Eukaryota</taxon>
        <taxon>Fungi</taxon>
        <taxon>Dikarya</taxon>
        <taxon>Ascomycota</taxon>
        <taxon>Pezizomycotina</taxon>
        <taxon>Dothideomycetes</taxon>
        <taxon>Pleosporomycetidae</taxon>
        <taxon>Pleosporales</taxon>
        <taxon>Pleosporineae</taxon>
        <taxon>Pleosporaceae</taxon>
        <taxon>Pyrenophora</taxon>
    </lineage>
</organism>
<keyword evidence="2" id="KW-0560">Oxidoreductase</keyword>
<evidence type="ECO:0000313" key="7">
    <source>
        <dbReference type="Proteomes" id="UP000472372"/>
    </source>
</evidence>
<comment type="similarity">
    <text evidence="3">Belongs to the ustYa family.</text>
</comment>
<reference evidence="6" key="1">
    <citation type="submission" date="2021-02" db="EMBL/GenBank/DDBJ databases">
        <authorList>
            <person name="Syme A R."/>
            <person name="Syme A R."/>
            <person name="Moolhuijzen P."/>
        </authorList>
    </citation>
    <scope>NUCLEOTIDE SEQUENCE</scope>
    <source>
        <strain evidence="6">W1-1</strain>
    </source>
</reference>
<name>A0A6S6W453_9PLEO</name>
<keyword evidence="5" id="KW-0472">Membrane</keyword>
<keyword evidence="5" id="KW-0812">Transmembrane</keyword>
<evidence type="ECO:0000256" key="2">
    <source>
        <dbReference type="ARBA" id="ARBA00023002"/>
    </source>
</evidence>
<evidence type="ECO:0000313" key="6">
    <source>
        <dbReference type="EMBL" id="CAE7178998.1"/>
    </source>
</evidence>
<gene>
    <name evidence="6" type="ORF">PTTW11_06460</name>
</gene>
<evidence type="ECO:0000256" key="3">
    <source>
        <dbReference type="ARBA" id="ARBA00035112"/>
    </source>
</evidence>
<dbReference type="Proteomes" id="UP000472372">
    <property type="component" value="Chromosome 5"/>
</dbReference>
<sequence>MPLPNPFTRKTIPYHLLSKESTEQESEHAETSTSTTNRDSDEQNAYLLAKHLHRPRRSRFKTICSYTFISLLSLLSGLIVSQFFALEYDFDGYLAPYANNPTHNLHNIVWSENTTFAASPNAATEAAWESLIPSGRGFIQHPALAKDTKAIAVFHELHCLHGLRLSYFKTSYALSKMRHQHHQQRQEQDPYTTHPRDDHPHIAGSFTLNPYLESLLAEHNHGHEHITHCFEYLRQALMCAADTNLERTKMQEFERADGGKGYVLGSDAWGTKRVCRGFEGVKRWAEKWRSGDEGGIV</sequence>
<dbReference type="Pfam" id="PF11807">
    <property type="entry name" value="UstYa"/>
    <property type="match status" value="1"/>
</dbReference>
<dbReference type="InterPro" id="IPR021765">
    <property type="entry name" value="UstYa-like"/>
</dbReference>
<evidence type="ECO:0000256" key="1">
    <source>
        <dbReference type="ARBA" id="ARBA00004685"/>
    </source>
</evidence>